<name>A0A915K2K1_ROMCU</name>
<dbReference type="WBParaSite" id="nRc.2.0.1.t32425-RA">
    <property type="protein sequence ID" value="nRc.2.0.1.t32425-RA"/>
    <property type="gene ID" value="nRc.2.0.1.g32425"/>
</dbReference>
<evidence type="ECO:0000313" key="2">
    <source>
        <dbReference type="WBParaSite" id="nRc.2.0.1.t32425-RA"/>
    </source>
</evidence>
<accession>A0A915K2K1</accession>
<protein>
    <submittedName>
        <fullName evidence="2">Uncharacterized protein</fullName>
    </submittedName>
</protein>
<evidence type="ECO:0000313" key="1">
    <source>
        <dbReference type="Proteomes" id="UP000887565"/>
    </source>
</evidence>
<sequence>MAQSHLTKRTQFKLPIHNSSIKSNNNALQSNIHSFQINFHSNIEDNKNQLFIKICRWAKQVRRQCRKCDVRMAEGRGAYPVELEVERATALCPIGTSVLLLRKLVSRIDHAQVDM</sequence>
<reference evidence="2" key="1">
    <citation type="submission" date="2022-11" db="UniProtKB">
        <authorList>
            <consortium name="WormBaseParasite"/>
        </authorList>
    </citation>
    <scope>IDENTIFICATION</scope>
</reference>
<dbReference type="AlphaFoldDB" id="A0A915K2K1"/>
<proteinExistence type="predicted"/>
<organism evidence="1 2">
    <name type="scientific">Romanomermis culicivorax</name>
    <name type="common">Nematode worm</name>
    <dbReference type="NCBI Taxonomy" id="13658"/>
    <lineage>
        <taxon>Eukaryota</taxon>
        <taxon>Metazoa</taxon>
        <taxon>Ecdysozoa</taxon>
        <taxon>Nematoda</taxon>
        <taxon>Enoplea</taxon>
        <taxon>Dorylaimia</taxon>
        <taxon>Mermithida</taxon>
        <taxon>Mermithoidea</taxon>
        <taxon>Mermithidae</taxon>
        <taxon>Romanomermis</taxon>
    </lineage>
</organism>
<keyword evidence="1" id="KW-1185">Reference proteome</keyword>
<dbReference type="Proteomes" id="UP000887565">
    <property type="component" value="Unplaced"/>
</dbReference>